<feature type="transmembrane region" description="Helical" evidence="6">
    <location>
        <begin position="407"/>
        <end position="428"/>
    </location>
</feature>
<keyword evidence="9" id="KW-1185">Reference proteome</keyword>
<organism evidence="8 9">
    <name type="scientific">Caenorhabditis auriculariae</name>
    <dbReference type="NCBI Taxonomy" id="2777116"/>
    <lineage>
        <taxon>Eukaryota</taxon>
        <taxon>Metazoa</taxon>
        <taxon>Ecdysozoa</taxon>
        <taxon>Nematoda</taxon>
        <taxon>Chromadorea</taxon>
        <taxon>Rhabditida</taxon>
        <taxon>Rhabditina</taxon>
        <taxon>Rhabditomorpha</taxon>
        <taxon>Rhabditoidea</taxon>
        <taxon>Rhabditidae</taxon>
        <taxon>Peloderinae</taxon>
        <taxon>Caenorhabditis</taxon>
    </lineage>
</organism>
<dbReference type="Gene3D" id="1.20.1250.20">
    <property type="entry name" value="MFS general substrate transporter like domains"/>
    <property type="match status" value="1"/>
</dbReference>
<dbReference type="PROSITE" id="PS50850">
    <property type="entry name" value="MFS"/>
    <property type="match status" value="1"/>
</dbReference>
<accession>A0A8S1HWV8</accession>
<dbReference type="PANTHER" id="PTHR24064">
    <property type="entry name" value="SOLUTE CARRIER FAMILY 22 MEMBER"/>
    <property type="match status" value="1"/>
</dbReference>
<feature type="transmembrane region" description="Helical" evidence="6">
    <location>
        <begin position="238"/>
        <end position="255"/>
    </location>
</feature>
<feature type="transmembrane region" description="Helical" evidence="6">
    <location>
        <begin position="262"/>
        <end position="285"/>
    </location>
</feature>
<evidence type="ECO:0000256" key="2">
    <source>
        <dbReference type="ARBA" id="ARBA00022692"/>
    </source>
</evidence>
<dbReference type="SUPFAM" id="SSF103473">
    <property type="entry name" value="MFS general substrate transporter"/>
    <property type="match status" value="1"/>
</dbReference>
<protein>
    <recommendedName>
        <fullName evidence="7">Major facilitator superfamily (MFS) profile domain-containing protein</fullName>
    </recommendedName>
</protein>
<dbReference type="OrthoDB" id="3936150at2759"/>
<comment type="subcellular location">
    <subcellularLocation>
        <location evidence="1">Membrane</location>
        <topology evidence="1">Multi-pass membrane protein</topology>
    </subcellularLocation>
</comment>
<dbReference type="CDD" id="cd17317">
    <property type="entry name" value="MFS_SLC22"/>
    <property type="match status" value="1"/>
</dbReference>
<dbReference type="EMBL" id="CAJGYM010000097">
    <property type="protein sequence ID" value="CAD6197540.1"/>
    <property type="molecule type" value="Genomic_DNA"/>
</dbReference>
<keyword evidence="2 6" id="KW-0812">Transmembrane</keyword>
<dbReference type="GO" id="GO:0016020">
    <property type="term" value="C:membrane"/>
    <property type="evidence" value="ECO:0007669"/>
    <property type="project" value="UniProtKB-SubCell"/>
</dbReference>
<name>A0A8S1HWV8_9PELO</name>
<feature type="transmembrane region" description="Helical" evidence="6">
    <location>
        <begin position="376"/>
        <end position="395"/>
    </location>
</feature>
<evidence type="ECO:0000256" key="1">
    <source>
        <dbReference type="ARBA" id="ARBA00004141"/>
    </source>
</evidence>
<evidence type="ECO:0000256" key="6">
    <source>
        <dbReference type="SAM" id="Phobius"/>
    </source>
</evidence>
<proteinExistence type="predicted"/>
<sequence length="568" mass="62844">MTTSSEYYDDVESRYSVTSSKRLETTPRGGAAPSLSHPRSNGVGQIPRVIFSSFATMSTSTPSSSSKFSSKTAPVNINDGLDVCPESLPSFEKKSKTFDSLLLDSLGGFGRYQFIQFFLLCLPTIFVAMHVMSWTFMSVGSPVSCTQIKNETVCVSSKYSAADRWEMNGANSWMKASVQSFYFFGQMTGSFLCGIMADRIGRKKVFFLSLVIQTSCGLMLIVTPWWWLYAIFKAGTGFTQPGIFGIAVVLGMELVGAQYRSLGAIVANLFCTVGQVILAILAYFIDDYRVFHAAIAVPSLIFLSYWWIIRESARWLVSKERYDEAHLILNRAAKINKKFIPANWMEYMGHSAQSNQASKISSFGVFDLVRTPQMRLRSLTCFFVWPVTTMMYYGLTMKSDLGGGNLYVNFVISAVMEVPALIATYLLIDRVGRKPLVSGGLLVAGTALVFNWAVGDNVSYVFGMSQMMVTKGAVTLAYTAMYTYTSELFPTVIRNTAVGCCSTVSRVGAITSSYIALYLVERYGKLTMVVPFAVLAIAAAVFSWILLPETMNKEMPETISQVENQEKI</sequence>
<comment type="caution">
    <text evidence="8">The sequence shown here is derived from an EMBL/GenBank/DDBJ whole genome shotgun (WGS) entry which is preliminary data.</text>
</comment>
<feature type="region of interest" description="Disordered" evidence="5">
    <location>
        <begin position="1"/>
        <end position="41"/>
    </location>
</feature>
<keyword evidence="4 6" id="KW-0472">Membrane</keyword>
<gene>
    <name evidence="8" type="ORF">CAUJ_LOCUS13449</name>
</gene>
<evidence type="ECO:0000256" key="5">
    <source>
        <dbReference type="SAM" id="MobiDB-lite"/>
    </source>
</evidence>
<dbReference type="GO" id="GO:0022857">
    <property type="term" value="F:transmembrane transporter activity"/>
    <property type="evidence" value="ECO:0007669"/>
    <property type="project" value="InterPro"/>
</dbReference>
<feature type="transmembrane region" description="Helical" evidence="6">
    <location>
        <begin position="205"/>
        <end position="226"/>
    </location>
</feature>
<evidence type="ECO:0000256" key="4">
    <source>
        <dbReference type="ARBA" id="ARBA00023136"/>
    </source>
</evidence>
<dbReference type="InterPro" id="IPR005828">
    <property type="entry name" value="MFS_sugar_transport-like"/>
</dbReference>
<evidence type="ECO:0000313" key="9">
    <source>
        <dbReference type="Proteomes" id="UP000835052"/>
    </source>
</evidence>
<feature type="transmembrane region" description="Helical" evidence="6">
    <location>
        <begin position="526"/>
        <end position="547"/>
    </location>
</feature>
<feature type="transmembrane region" description="Helical" evidence="6">
    <location>
        <begin position="291"/>
        <end position="309"/>
    </location>
</feature>
<dbReference type="Proteomes" id="UP000835052">
    <property type="component" value="Unassembled WGS sequence"/>
</dbReference>
<reference evidence="8" key="1">
    <citation type="submission" date="2020-10" db="EMBL/GenBank/DDBJ databases">
        <authorList>
            <person name="Kikuchi T."/>
        </authorList>
    </citation>
    <scope>NUCLEOTIDE SEQUENCE</scope>
    <source>
        <strain evidence="8">NKZ352</strain>
    </source>
</reference>
<evidence type="ECO:0000256" key="3">
    <source>
        <dbReference type="ARBA" id="ARBA00022989"/>
    </source>
</evidence>
<dbReference type="InterPro" id="IPR020846">
    <property type="entry name" value="MFS_dom"/>
</dbReference>
<keyword evidence="3 6" id="KW-1133">Transmembrane helix</keyword>
<dbReference type="Pfam" id="PF00083">
    <property type="entry name" value="Sugar_tr"/>
    <property type="match status" value="1"/>
</dbReference>
<evidence type="ECO:0000259" key="7">
    <source>
        <dbReference type="PROSITE" id="PS50850"/>
    </source>
</evidence>
<feature type="domain" description="Major facilitator superfamily (MFS) profile" evidence="7">
    <location>
        <begin position="121"/>
        <end position="551"/>
    </location>
</feature>
<evidence type="ECO:0000313" key="8">
    <source>
        <dbReference type="EMBL" id="CAD6197540.1"/>
    </source>
</evidence>
<dbReference type="AlphaFoldDB" id="A0A8S1HWV8"/>
<feature type="transmembrane region" description="Helical" evidence="6">
    <location>
        <begin position="435"/>
        <end position="454"/>
    </location>
</feature>
<dbReference type="InterPro" id="IPR036259">
    <property type="entry name" value="MFS_trans_sf"/>
</dbReference>
<feature type="transmembrane region" description="Helical" evidence="6">
    <location>
        <begin position="117"/>
        <end position="137"/>
    </location>
</feature>